<comment type="caution">
    <text evidence="3">The sequence shown here is derived from an EMBL/GenBank/DDBJ whole genome shotgun (WGS) entry which is preliminary data.</text>
</comment>
<dbReference type="PANTHER" id="PTHR38795">
    <property type="entry name" value="DUF6604 DOMAIN-CONTAINING PROTEIN"/>
    <property type="match status" value="1"/>
</dbReference>
<sequence>MFADVYYDTYKQYKAATKTVVQWLAATAETLRPTARPSSQQAKAQPITLPVDVLPQLAQQIADNEEGIPSVPRHILQTLRSVISGRKACAAFHSAKGTGESPSDSGHRHFVGVLEDVQHILRNLDPCHTSSSLDRDEPAPSDDGDSVTNLFEHLELHDLPDLAGEAEDGPAPTKAKKCAPVPQYNVTKSHQDDLEESFFAATCFVRDVDRIREHLRTLWRGYRERNVSITVASITTNLALAAIQRMHCALAEDFPRCSTYEGLYNLIYKKPIDFSWPENTITNVGVPRLDYLGSHVLLPGHRVFIVLVHQKKVREKGKFQDSHSRDNGFDWVLKCADGLPYRKQDVVTQILSRLIPDMIGLIREIGGTSRPVDQLTAYIWDFFQSANITMPLIIALEVFLDTLFVLGGDVSSPFALLREAAAGASAAVARYQVHTKEVLKCDSADPEVAESMGRLEFFISNHVSTDLVARFRKRLGFEHKGITPFCLLKHHPALCGTILHYINNEMYYLGLCATHDWKCMMSVIHLYNAAQQTGLLLKRWADIETVIGFYGSAEVFLVKRESRKKSAHKKSRPLHAKRRASRYMDFQTPLLKLMRSRDGENSVEQSSAALFDAEQVVNTMAAKVGTVTGDTGRILQQWKDRKVVTPLELLKLIQHGVELEEPQHQFDFLGLNYRCIELLRRTRDHLQEFYSGFKACANNKVLYMVVQTILQDEQKRGGLRASGGTTGAKGEITLLPIAAQRMDTLITSEGWLATKKMKELCSQPTPVFYGPPRPPAS</sequence>
<proteinExistence type="predicted"/>
<accession>A0AAV9PEP6</accession>
<evidence type="ECO:0000313" key="3">
    <source>
        <dbReference type="EMBL" id="KAK5170303.1"/>
    </source>
</evidence>
<reference evidence="3 4" key="1">
    <citation type="submission" date="2023-08" db="EMBL/GenBank/DDBJ databases">
        <title>Black Yeasts Isolated from many extreme environments.</title>
        <authorList>
            <person name="Coleine C."/>
            <person name="Stajich J.E."/>
            <person name="Selbmann L."/>
        </authorList>
    </citation>
    <scope>NUCLEOTIDE SEQUENCE [LARGE SCALE GENOMIC DNA]</scope>
    <source>
        <strain evidence="3 4">CCFEE 5935</strain>
    </source>
</reference>
<feature type="region of interest" description="Disordered" evidence="1">
    <location>
        <begin position="128"/>
        <end position="147"/>
    </location>
</feature>
<feature type="domain" description="DUF6604" evidence="2">
    <location>
        <begin position="11"/>
        <end position="249"/>
    </location>
</feature>
<dbReference type="PANTHER" id="PTHR38795:SF1">
    <property type="entry name" value="DUF6604 DOMAIN-CONTAINING PROTEIN"/>
    <property type="match status" value="1"/>
</dbReference>
<dbReference type="GeneID" id="89926234"/>
<evidence type="ECO:0000313" key="4">
    <source>
        <dbReference type="Proteomes" id="UP001337655"/>
    </source>
</evidence>
<organism evidence="3 4">
    <name type="scientific">Saxophila tyrrhenica</name>
    <dbReference type="NCBI Taxonomy" id="1690608"/>
    <lineage>
        <taxon>Eukaryota</taxon>
        <taxon>Fungi</taxon>
        <taxon>Dikarya</taxon>
        <taxon>Ascomycota</taxon>
        <taxon>Pezizomycotina</taxon>
        <taxon>Dothideomycetes</taxon>
        <taxon>Dothideomycetidae</taxon>
        <taxon>Mycosphaerellales</taxon>
        <taxon>Extremaceae</taxon>
        <taxon>Saxophila</taxon>
    </lineage>
</organism>
<dbReference type="EMBL" id="JAVRRT010000007">
    <property type="protein sequence ID" value="KAK5170303.1"/>
    <property type="molecule type" value="Genomic_DNA"/>
</dbReference>
<keyword evidence="4" id="KW-1185">Reference proteome</keyword>
<dbReference type="AlphaFoldDB" id="A0AAV9PEP6"/>
<protein>
    <recommendedName>
        <fullName evidence="2">DUF6604 domain-containing protein</fullName>
    </recommendedName>
</protein>
<name>A0AAV9PEP6_9PEZI</name>
<dbReference type="Proteomes" id="UP001337655">
    <property type="component" value="Unassembled WGS sequence"/>
</dbReference>
<gene>
    <name evidence="3" type="ORF">LTR77_004890</name>
</gene>
<evidence type="ECO:0000256" key="1">
    <source>
        <dbReference type="SAM" id="MobiDB-lite"/>
    </source>
</evidence>
<dbReference type="Pfam" id="PF20253">
    <property type="entry name" value="DUF6604"/>
    <property type="match status" value="1"/>
</dbReference>
<dbReference type="InterPro" id="IPR046539">
    <property type="entry name" value="DUF6604"/>
</dbReference>
<evidence type="ECO:0000259" key="2">
    <source>
        <dbReference type="Pfam" id="PF20253"/>
    </source>
</evidence>
<dbReference type="RefSeq" id="XP_064659501.1">
    <property type="nucleotide sequence ID" value="XM_064802140.1"/>
</dbReference>